<reference evidence="1" key="1">
    <citation type="submission" date="2016-01" db="EMBL/GenBank/DDBJ databases">
        <title>Reference transcriptome for the parasite Schistocephalus solidus: insights into the molecular evolution of parasitism.</title>
        <authorList>
            <person name="Hebert F.O."/>
            <person name="Grambauer S."/>
            <person name="Barber I."/>
            <person name="Landry C.R."/>
            <person name="Aubin-Horth N."/>
        </authorList>
    </citation>
    <scope>NUCLEOTIDE SEQUENCE</scope>
</reference>
<protein>
    <submittedName>
        <fullName evidence="1">Uncharacterized protein</fullName>
    </submittedName>
</protein>
<dbReference type="EMBL" id="GEEE01008855">
    <property type="protein sequence ID" value="JAP54370.1"/>
    <property type="molecule type" value="Transcribed_RNA"/>
</dbReference>
<sequence>SCTTLPWSIRWTSSDYDGRTIVCVCVLGLICTLKCLCSCVSFHQRTACIRVRLDQVELVLTCTAATHSSCSPDRSHYPPPSNIMCLRPRICLPSSCGLRAFSAAVFFV</sequence>
<dbReference type="AlphaFoldDB" id="A0A0X3PTC1"/>
<proteinExistence type="predicted"/>
<accession>A0A0X3PTC1</accession>
<feature type="non-terminal residue" evidence="1">
    <location>
        <position position="1"/>
    </location>
</feature>
<evidence type="ECO:0000313" key="1">
    <source>
        <dbReference type="EMBL" id="JAP54370.1"/>
    </source>
</evidence>
<organism evidence="1">
    <name type="scientific">Schistocephalus solidus</name>
    <name type="common">Tapeworm</name>
    <dbReference type="NCBI Taxonomy" id="70667"/>
    <lineage>
        <taxon>Eukaryota</taxon>
        <taxon>Metazoa</taxon>
        <taxon>Spiralia</taxon>
        <taxon>Lophotrochozoa</taxon>
        <taxon>Platyhelminthes</taxon>
        <taxon>Cestoda</taxon>
        <taxon>Eucestoda</taxon>
        <taxon>Diphyllobothriidea</taxon>
        <taxon>Diphyllobothriidae</taxon>
        <taxon>Schistocephalus</taxon>
    </lineage>
</organism>
<name>A0A0X3PTC1_SCHSO</name>
<gene>
    <name evidence="1" type="ORF">TR119879</name>
</gene>